<dbReference type="CDD" id="cd05656">
    <property type="entry name" value="M42_Frv"/>
    <property type="match status" value="1"/>
</dbReference>
<evidence type="ECO:0000256" key="1">
    <source>
        <dbReference type="ARBA" id="ARBA00006272"/>
    </source>
</evidence>
<evidence type="ECO:0000256" key="4">
    <source>
        <dbReference type="ARBA" id="ARBA00022723"/>
    </source>
</evidence>
<dbReference type="PANTHER" id="PTHR32481">
    <property type="entry name" value="AMINOPEPTIDASE"/>
    <property type="match status" value="1"/>
</dbReference>
<dbReference type="InterPro" id="IPR023367">
    <property type="entry name" value="Peptidase_M42_dom2"/>
</dbReference>
<feature type="binding site" evidence="8">
    <location>
        <position position="214"/>
    </location>
    <ligand>
        <name>Zn(2+)</name>
        <dbReference type="ChEBI" id="CHEBI:29105"/>
        <label>2</label>
    </ligand>
</feature>
<evidence type="ECO:0000256" key="8">
    <source>
        <dbReference type="PIRSR" id="PIRSR001123-2"/>
    </source>
</evidence>
<evidence type="ECO:0000256" key="3">
    <source>
        <dbReference type="ARBA" id="ARBA00022670"/>
    </source>
</evidence>
<keyword evidence="4 8" id="KW-0479">Metal-binding</keyword>
<dbReference type="InterPro" id="IPR008007">
    <property type="entry name" value="Peptidase_M42"/>
</dbReference>
<evidence type="ECO:0000256" key="6">
    <source>
        <dbReference type="PIRNR" id="PIRNR001123"/>
    </source>
</evidence>
<dbReference type="GO" id="GO:0004177">
    <property type="term" value="F:aminopeptidase activity"/>
    <property type="evidence" value="ECO:0007669"/>
    <property type="project" value="UniProtKB-UniRule"/>
</dbReference>
<evidence type="ECO:0000256" key="5">
    <source>
        <dbReference type="ARBA" id="ARBA00022801"/>
    </source>
</evidence>
<comment type="caution">
    <text evidence="9">The sequence shown here is derived from an EMBL/GenBank/DDBJ whole genome shotgun (WGS) entry which is preliminary data.</text>
</comment>
<evidence type="ECO:0000313" key="10">
    <source>
        <dbReference type="Proteomes" id="UP000052008"/>
    </source>
</evidence>
<feature type="binding site" evidence="8">
    <location>
        <position position="236"/>
    </location>
    <ligand>
        <name>Zn(2+)</name>
        <dbReference type="ChEBI" id="CHEBI:29105"/>
        <label>1</label>
    </ligand>
</feature>
<dbReference type="Gene3D" id="3.40.630.10">
    <property type="entry name" value="Zn peptidases"/>
    <property type="match status" value="1"/>
</dbReference>
<dbReference type="SUPFAM" id="SSF53187">
    <property type="entry name" value="Zn-dependent exopeptidases"/>
    <property type="match status" value="1"/>
</dbReference>
<name>A0A0S7WVF0_UNCT6</name>
<dbReference type="EMBL" id="LIZS01000006">
    <property type="protein sequence ID" value="KPJ54162.1"/>
    <property type="molecule type" value="Genomic_DNA"/>
</dbReference>
<dbReference type="Gene3D" id="2.40.30.40">
    <property type="entry name" value="Peptidase M42, domain 2"/>
    <property type="match status" value="1"/>
</dbReference>
<comment type="similarity">
    <text evidence="1 6">Belongs to the peptidase M42 family.</text>
</comment>
<proteinExistence type="inferred from homology"/>
<sequence>MNKRERLLKKLTEAWGPSGFESDVASIISEELAPVGKLSRDKLGSVIAVQEGRTKRGPRIMLAAHMDEVGFMVQQITKEGYLRFLALGGWSPRAMPSMRVLIRTHTGKDVVGVVGFKPPHELGPEERKKPIELKDLHIDVGAIDKYDVKKELGIRVGDPIAPVTQFVPMTNKEMYLAKAWDDRSGCALMVEAMQELAETKHPNTVIGVGTVQEEVGLRGAQTSGHAVKPDLALAIDVALARDTPGYREDTDCRMGAGAAILAYDSTMIPNLALRDLAVDVAEEEGIPYQVTTLRGGYDTGRIHIQREGVPSLALGVPTRYAHSTESVIHRKDYESALRLIVALVERLDRRTVDKVVTR</sequence>
<gene>
    <name evidence="9" type="ORF">AMJ39_01835</name>
</gene>
<dbReference type="Pfam" id="PF05343">
    <property type="entry name" value="Peptidase_M42"/>
    <property type="match status" value="1"/>
</dbReference>
<keyword evidence="3" id="KW-0645">Protease</keyword>
<dbReference type="AlphaFoldDB" id="A0A0S7WVF0"/>
<dbReference type="GO" id="GO:0046872">
    <property type="term" value="F:metal ion binding"/>
    <property type="evidence" value="ECO:0007669"/>
    <property type="project" value="UniProtKB-UniRule"/>
</dbReference>
<feature type="binding site" evidence="8">
    <location>
        <position position="181"/>
    </location>
    <ligand>
        <name>Zn(2+)</name>
        <dbReference type="ChEBI" id="CHEBI:29105"/>
        <label>2</label>
    </ligand>
</feature>
<dbReference type="STRING" id="1703770.AMJ39_01835"/>
<evidence type="ECO:0000313" key="9">
    <source>
        <dbReference type="EMBL" id="KPJ54162.1"/>
    </source>
</evidence>
<feature type="binding site" evidence="8">
    <location>
        <position position="322"/>
    </location>
    <ligand>
        <name>Zn(2+)</name>
        <dbReference type="ChEBI" id="CHEBI:29105"/>
        <label>2</label>
    </ligand>
</feature>
<organism evidence="9 10">
    <name type="scientific">candidate division TA06 bacterium DG_24</name>
    <dbReference type="NCBI Taxonomy" id="1703770"/>
    <lineage>
        <taxon>Bacteria</taxon>
        <taxon>Bacteria division TA06</taxon>
    </lineage>
</organism>
<evidence type="ECO:0000256" key="7">
    <source>
        <dbReference type="PIRSR" id="PIRSR001123-1"/>
    </source>
</evidence>
<reference evidence="9 10" key="1">
    <citation type="journal article" date="2015" name="Microbiome">
        <title>Genomic resolution of linkages in carbon, nitrogen, and sulfur cycling among widespread estuary sediment bacteria.</title>
        <authorList>
            <person name="Baker B.J."/>
            <person name="Lazar C.S."/>
            <person name="Teske A.P."/>
            <person name="Dick G.J."/>
        </authorList>
    </citation>
    <scope>NUCLEOTIDE SEQUENCE [LARGE SCALE GENOMIC DNA]</scope>
    <source>
        <strain evidence="9">DG_24</strain>
    </source>
</reference>
<keyword evidence="2" id="KW-0031">Aminopeptidase</keyword>
<feature type="active site" description="Proton acceptor" evidence="7">
    <location>
        <position position="213"/>
    </location>
</feature>
<protein>
    <recommendedName>
        <fullName evidence="11">Peptidase M28</fullName>
    </recommendedName>
</protein>
<dbReference type="PIRSF" id="PIRSF001123">
    <property type="entry name" value="PepA_GA"/>
    <property type="match status" value="1"/>
</dbReference>
<evidence type="ECO:0008006" key="11">
    <source>
        <dbReference type="Google" id="ProtNLM"/>
    </source>
</evidence>
<dbReference type="GO" id="GO:0006508">
    <property type="term" value="P:proteolysis"/>
    <property type="evidence" value="ECO:0007669"/>
    <property type="project" value="UniProtKB-KW"/>
</dbReference>
<dbReference type="SUPFAM" id="SSF101821">
    <property type="entry name" value="Aminopeptidase/glucanase lid domain"/>
    <property type="match status" value="1"/>
</dbReference>
<comment type="cofactor">
    <cofactor evidence="8">
        <name>a divalent metal cation</name>
        <dbReference type="ChEBI" id="CHEBI:60240"/>
    </cofactor>
    <text evidence="8">Binds 2 divalent metal cations per subunit.</text>
</comment>
<feature type="binding site" evidence="8">
    <location>
        <position position="181"/>
    </location>
    <ligand>
        <name>Zn(2+)</name>
        <dbReference type="ChEBI" id="CHEBI:29105"/>
        <label>1</label>
    </ligand>
</feature>
<dbReference type="InterPro" id="IPR051464">
    <property type="entry name" value="Peptidase_M42_aminopept"/>
</dbReference>
<accession>A0A0S7WVF0</accession>
<dbReference type="Proteomes" id="UP000052008">
    <property type="component" value="Unassembled WGS sequence"/>
</dbReference>
<evidence type="ECO:0000256" key="2">
    <source>
        <dbReference type="ARBA" id="ARBA00022438"/>
    </source>
</evidence>
<keyword evidence="5" id="KW-0378">Hydrolase</keyword>
<feature type="binding site" evidence="8">
    <location>
        <position position="65"/>
    </location>
    <ligand>
        <name>Zn(2+)</name>
        <dbReference type="ChEBI" id="CHEBI:29105"/>
        <label>1</label>
    </ligand>
</feature>
<dbReference type="PANTHER" id="PTHR32481:SF0">
    <property type="entry name" value="AMINOPEPTIDASE YPDE-RELATED"/>
    <property type="match status" value="1"/>
</dbReference>